<dbReference type="STRING" id="320771.Cflav_PD2978"/>
<dbReference type="NCBIfam" id="TIGR03434">
    <property type="entry name" value="ADOP"/>
    <property type="match status" value="1"/>
</dbReference>
<evidence type="ECO:0000256" key="1">
    <source>
        <dbReference type="ARBA" id="ARBA00004651"/>
    </source>
</evidence>
<feature type="domain" description="ABC3 transporter permease C-terminal" evidence="8">
    <location>
        <begin position="349"/>
        <end position="470"/>
    </location>
</feature>
<dbReference type="Pfam" id="PF12704">
    <property type="entry name" value="MacB_PCD"/>
    <property type="match status" value="2"/>
</dbReference>
<dbReference type="InterPro" id="IPR003838">
    <property type="entry name" value="ABC3_permease_C"/>
</dbReference>
<feature type="transmembrane region" description="Helical" evidence="7">
    <location>
        <begin position="755"/>
        <end position="778"/>
    </location>
</feature>
<feature type="transmembrane region" description="Helical" evidence="7">
    <location>
        <begin position="813"/>
        <end position="839"/>
    </location>
</feature>
<feature type="transmembrane region" description="Helical" evidence="7">
    <location>
        <begin position="443"/>
        <end position="464"/>
    </location>
</feature>
<dbReference type="GO" id="GO:0022857">
    <property type="term" value="F:transmembrane transporter activity"/>
    <property type="evidence" value="ECO:0007669"/>
    <property type="project" value="TreeGrafter"/>
</dbReference>
<dbReference type="AlphaFoldDB" id="B9XIL9"/>
<keyword evidence="4 7" id="KW-1133">Transmembrane helix</keyword>
<keyword evidence="3 7" id="KW-0812">Transmembrane</keyword>
<evidence type="ECO:0000256" key="4">
    <source>
        <dbReference type="ARBA" id="ARBA00022989"/>
    </source>
</evidence>
<dbReference type="Pfam" id="PF02687">
    <property type="entry name" value="FtsX"/>
    <property type="match status" value="2"/>
</dbReference>
<protein>
    <submittedName>
        <fullName evidence="10">Permease</fullName>
    </submittedName>
</protein>
<feature type="domain" description="ABC3 transporter permease C-terminal" evidence="8">
    <location>
        <begin position="761"/>
        <end position="874"/>
    </location>
</feature>
<dbReference type="PANTHER" id="PTHR30572:SF4">
    <property type="entry name" value="ABC TRANSPORTER PERMEASE YTRF"/>
    <property type="match status" value="1"/>
</dbReference>
<sequence length="881" mass="95556">MKAIRTIWSRLRAFGRRRTLKQEIDEELQFHLAQRVEENIAAGMSAEEAARAARRRFGNVQSVREECRALRGVSLGETVLQDVRFGARMLRKNRGFTAVVVLTLALGIGANSAIFSFVNAILLRPLPCQDPERLVSICHVYPELNLYGAPASPSGYLHYREHAISFANMGAAEGWSPILTGHDQPERLSGMKVTASFFPTLGVKAIKGRLFLAEEDKPGANRVAVISYDFWKRDFQGDPDVLGKRLTLDGIGYAILGVLPSGFKLRGDTDVWTVPGVTDPSSRDESLLVLGRLKPGVTLTQARTEMNALADAFRQEVFGGIRTARIELTGLREMIVGEIRPALVTLSGVVAMVLLIACLNVANLLLARAAARQKEIAVRSALGAGRLRLVRQMLTESLLLSLLGGGGGLLLAFFALGIMRAAVPVEVAQYIQGWQHVEIDLRVVGFTLAVSLVTGTIFGLAPAWQGTWVNVNETLKESGRGASDGRQRQRLRSLLIVSELAVAIMLLVGAGLLLKSFTQVQKVPPGFKPAHLLTFRLFLPEHEYEQSSRVASFGSELVEKLMVLPGATSVGLGSVVPFGSGFDTASFDIEGFTGDPSLPHGMPIAVDAGYFETLRIPLIQGRFFTGHDDASGAPVAIVDEKLARYFWPHESPLGKRIHINSDRKNGQPVWREIVGVVGHVKMYGLAAEAKGQYYFPHPQIPVRNISFIIRTTTDPKSLTSAVQNQVWSLNKNLPLSGVKTMTDLLDRSLMPKRQLMYLVALFAVLALLLAAVGLYGVISLSVDQRTRELGIRMALGAQPSSILRLVIGRAMQLVLLGTAIGVAGALVLTRALSASLFGISSADPLTFAGASALLALVALTASYIPARRATKTDPMVALRYE</sequence>
<evidence type="ECO:0000259" key="9">
    <source>
        <dbReference type="Pfam" id="PF12704"/>
    </source>
</evidence>
<evidence type="ECO:0000259" key="8">
    <source>
        <dbReference type="Pfam" id="PF02687"/>
    </source>
</evidence>
<feature type="domain" description="MacB-like periplasmic core" evidence="9">
    <location>
        <begin position="97"/>
        <end position="308"/>
    </location>
</feature>
<feature type="transmembrane region" description="Helical" evidence="7">
    <location>
        <begin position="845"/>
        <end position="866"/>
    </location>
</feature>
<keyword evidence="11" id="KW-1185">Reference proteome</keyword>
<dbReference type="InterPro" id="IPR047928">
    <property type="entry name" value="Perm_prefix_1"/>
</dbReference>
<evidence type="ECO:0000313" key="10">
    <source>
        <dbReference type="EMBL" id="EEF60282.1"/>
    </source>
</evidence>
<keyword evidence="5 7" id="KW-0472">Membrane</keyword>
<dbReference type="InterPro" id="IPR017800">
    <property type="entry name" value="ADOP"/>
</dbReference>
<comment type="caution">
    <text evidence="10">The sequence shown here is derived from an EMBL/GenBank/DDBJ whole genome shotgun (WGS) entry which is preliminary data.</text>
</comment>
<feature type="transmembrane region" description="Helical" evidence="7">
    <location>
        <begin position="98"/>
        <end position="123"/>
    </location>
</feature>
<dbReference type="InterPro" id="IPR025857">
    <property type="entry name" value="MacB_PCD"/>
</dbReference>
<evidence type="ECO:0000256" key="6">
    <source>
        <dbReference type="ARBA" id="ARBA00038076"/>
    </source>
</evidence>
<evidence type="ECO:0000313" key="11">
    <source>
        <dbReference type="Proteomes" id="UP000003688"/>
    </source>
</evidence>
<dbReference type="OrthoDB" id="176863at2"/>
<gene>
    <name evidence="10" type="ORF">Cflav_PD2978</name>
</gene>
<organism evidence="10 11">
    <name type="scientific">Pedosphaera parvula (strain Ellin514)</name>
    <dbReference type="NCBI Taxonomy" id="320771"/>
    <lineage>
        <taxon>Bacteria</taxon>
        <taxon>Pseudomonadati</taxon>
        <taxon>Verrucomicrobiota</taxon>
        <taxon>Pedosphaerae</taxon>
        <taxon>Pedosphaerales</taxon>
        <taxon>Pedosphaeraceae</taxon>
        <taxon>Pedosphaera</taxon>
    </lineage>
</organism>
<evidence type="ECO:0000256" key="2">
    <source>
        <dbReference type="ARBA" id="ARBA00022475"/>
    </source>
</evidence>
<evidence type="ECO:0000256" key="7">
    <source>
        <dbReference type="SAM" id="Phobius"/>
    </source>
</evidence>
<dbReference type="PANTHER" id="PTHR30572">
    <property type="entry name" value="MEMBRANE COMPONENT OF TRANSPORTER-RELATED"/>
    <property type="match status" value="1"/>
</dbReference>
<evidence type="ECO:0000256" key="3">
    <source>
        <dbReference type="ARBA" id="ARBA00022692"/>
    </source>
</evidence>
<feature type="domain" description="MacB-like periplasmic core" evidence="9">
    <location>
        <begin position="548"/>
        <end position="721"/>
    </location>
</feature>
<evidence type="ECO:0000256" key="5">
    <source>
        <dbReference type="ARBA" id="ARBA00023136"/>
    </source>
</evidence>
<name>B9XIL9_PEDPL</name>
<dbReference type="EMBL" id="ABOX02000018">
    <property type="protein sequence ID" value="EEF60282.1"/>
    <property type="molecule type" value="Genomic_DNA"/>
</dbReference>
<proteinExistence type="inferred from homology"/>
<feature type="transmembrane region" description="Helical" evidence="7">
    <location>
        <begin position="398"/>
        <end position="423"/>
    </location>
</feature>
<dbReference type="GO" id="GO:0005886">
    <property type="term" value="C:plasma membrane"/>
    <property type="evidence" value="ECO:0007669"/>
    <property type="project" value="UniProtKB-SubCell"/>
</dbReference>
<reference evidence="10 11" key="1">
    <citation type="journal article" date="2011" name="J. Bacteriol.">
        <title>Genome sequence of 'Pedosphaera parvula' Ellin514, an aerobic Verrucomicrobial isolate from pasture soil.</title>
        <authorList>
            <person name="Kant R."/>
            <person name="van Passel M.W."/>
            <person name="Sangwan P."/>
            <person name="Palva A."/>
            <person name="Lucas S."/>
            <person name="Copeland A."/>
            <person name="Lapidus A."/>
            <person name="Glavina Del Rio T."/>
            <person name="Dalin E."/>
            <person name="Tice H."/>
            <person name="Bruce D."/>
            <person name="Goodwin L."/>
            <person name="Pitluck S."/>
            <person name="Chertkov O."/>
            <person name="Larimer F.W."/>
            <person name="Land M.L."/>
            <person name="Hauser L."/>
            <person name="Brettin T.S."/>
            <person name="Detter J.C."/>
            <person name="Han S."/>
            <person name="de Vos W.M."/>
            <person name="Janssen P.H."/>
            <person name="Smidt H."/>
        </authorList>
    </citation>
    <scope>NUCLEOTIDE SEQUENCE [LARGE SCALE GENOMIC DNA]</scope>
    <source>
        <strain evidence="10 11">Ellin514</strain>
    </source>
</reference>
<comment type="similarity">
    <text evidence="6">Belongs to the ABC-4 integral membrane protein family.</text>
</comment>
<dbReference type="Proteomes" id="UP000003688">
    <property type="component" value="Unassembled WGS sequence"/>
</dbReference>
<keyword evidence="2" id="KW-1003">Cell membrane</keyword>
<dbReference type="InterPro" id="IPR050250">
    <property type="entry name" value="Macrolide_Exporter_MacB"/>
</dbReference>
<dbReference type="NCBIfam" id="NF038403">
    <property type="entry name" value="perm_prefix_1"/>
    <property type="match status" value="1"/>
</dbReference>
<feature type="transmembrane region" description="Helical" evidence="7">
    <location>
        <begin position="494"/>
        <end position="514"/>
    </location>
</feature>
<dbReference type="RefSeq" id="WP_007415662.1">
    <property type="nucleotide sequence ID" value="NZ_ABOX02000018.1"/>
</dbReference>
<accession>B9XIL9</accession>
<feature type="transmembrane region" description="Helical" evidence="7">
    <location>
        <begin position="342"/>
        <end position="366"/>
    </location>
</feature>
<comment type="subcellular location">
    <subcellularLocation>
        <location evidence="1">Cell membrane</location>
        <topology evidence="1">Multi-pass membrane protein</topology>
    </subcellularLocation>
</comment>